<feature type="chain" id="PRO_5046451196" evidence="1">
    <location>
        <begin position="30"/>
        <end position="126"/>
    </location>
</feature>
<keyword evidence="1" id="KW-0732">Signal</keyword>
<feature type="signal peptide" evidence="1">
    <location>
        <begin position="1"/>
        <end position="29"/>
    </location>
</feature>
<accession>A0ABN3HQR0</accession>
<proteinExistence type="predicted"/>
<reference evidence="2 3" key="1">
    <citation type="journal article" date="2019" name="Int. J. Syst. Evol. Microbiol.">
        <title>The Global Catalogue of Microorganisms (GCM) 10K type strain sequencing project: providing services to taxonomists for standard genome sequencing and annotation.</title>
        <authorList>
            <consortium name="The Broad Institute Genomics Platform"/>
            <consortium name="The Broad Institute Genome Sequencing Center for Infectious Disease"/>
            <person name="Wu L."/>
            <person name="Ma J."/>
        </authorList>
    </citation>
    <scope>NUCLEOTIDE SEQUENCE [LARGE SCALE GENOMIC DNA]</scope>
    <source>
        <strain evidence="2 3">JCM 6921</strain>
    </source>
</reference>
<protein>
    <submittedName>
        <fullName evidence="2">Uncharacterized protein</fullName>
    </submittedName>
</protein>
<organism evidence="2 3">
    <name type="scientific">Streptomyces glaucosporus</name>
    <dbReference type="NCBI Taxonomy" id="284044"/>
    <lineage>
        <taxon>Bacteria</taxon>
        <taxon>Bacillati</taxon>
        <taxon>Actinomycetota</taxon>
        <taxon>Actinomycetes</taxon>
        <taxon>Kitasatosporales</taxon>
        <taxon>Streptomycetaceae</taxon>
        <taxon>Streptomyces</taxon>
    </lineage>
</organism>
<evidence type="ECO:0000313" key="2">
    <source>
        <dbReference type="EMBL" id="GAA2385517.1"/>
    </source>
</evidence>
<sequence length="126" mass="13703">MRIRSRAVRVLTATALVLGGTTAATGASAAEAPVTVQSCYGSGKSFTTTNKVWPAYPNWAYTTSNCADINIRPNVTVQVQTCWKDHSCNKLRTIRAGEWGLAATDVYDGSRFYLKFDRNVSGTIAY</sequence>
<dbReference type="EMBL" id="BAAATJ010000002">
    <property type="protein sequence ID" value="GAA2385517.1"/>
    <property type="molecule type" value="Genomic_DNA"/>
</dbReference>
<dbReference type="Proteomes" id="UP001500058">
    <property type="component" value="Unassembled WGS sequence"/>
</dbReference>
<keyword evidence="3" id="KW-1185">Reference proteome</keyword>
<name>A0ABN3HQR0_9ACTN</name>
<gene>
    <name evidence="2" type="ORF">GCM10010420_05050</name>
</gene>
<evidence type="ECO:0000313" key="3">
    <source>
        <dbReference type="Proteomes" id="UP001500058"/>
    </source>
</evidence>
<comment type="caution">
    <text evidence="2">The sequence shown here is derived from an EMBL/GenBank/DDBJ whole genome shotgun (WGS) entry which is preliminary data.</text>
</comment>
<dbReference type="RefSeq" id="WP_344629139.1">
    <property type="nucleotide sequence ID" value="NZ_BAAATJ010000002.1"/>
</dbReference>
<evidence type="ECO:0000256" key="1">
    <source>
        <dbReference type="SAM" id="SignalP"/>
    </source>
</evidence>